<keyword evidence="3" id="KW-1185">Reference proteome</keyword>
<evidence type="ECO:0000256" key="1">
    <source>
        <dbReference type="SAM" id="MobiDB-lite"/>
    </source>
</evidence>
<sequence>MRTFHGTQGAIAALIIISGFVAPSQAEQQYIINQNQTGITLPGVVVPNGYDEVRAADGTSCRSSVAASGAYVDSGVIGGGLDDSGSNTLSAYGRVVVPLGQRPRRLNCDKLYQLELERLQLEVKMLKRGLDPRLGTAATDNPEWAQDDGWTNEGRR</sequence>
<dbReference type="Proteomes" id="UP000053675">
    <property type="component" value="Unassembled WGS sequence"/>
</dbReference>
<protein>
    <submittedName>
        <fullName evidence="2">Uncharacterized protein</fullName>
    </submittedName>
</protein>
<name>A0A084UA06_9HYPH</name>
<dbReference type="PATRIC" id="fig|472175.3.peg.823"/>
<gene>
    <name evidence="2" type="ORF">EL18_00811</name>
</gene>
<evidence type="ECO:0000313" key="2">
    <source>
        <dbReference type="EMBL" id="KFB09792.1"/>
    </source>
</evidence>
<reference evidence="2 3" key="1">
    <citation type="submission" date="2014-05" db="EMBL/GenBank/DDBJ databases">
        <title>Draft Genome Sequence of Nitratireductor basaltis Strain UMTGB225, A Marine Bacterium Isolated from Green Barrel Tunicate.</title>
        <authorList>
            <person name="Gan H.Y."/>
        </authorList>
    </citation>
    <scope>NUCLEOTIDE SEQUENCE [LARGE SCALE GENOMIC DNA]</scope>
    <source>
        <strain evidence="2 3">UMTGB225</strain>
    </source>
</reference>
<accession>A0A084UA06</accession>
<dbReference type="AlphaFoldDB" id="A0A084UA06"/>
<evidence type="ECO:0000313" key="3">
    <source>
        <dbReference type="Proteomes" id="UP000053675"/>
    </source>
</evidence>
<feature type="region of interest" description="Disordered" evidence="1">
    <location>
        <begin position="132"/>
        <end position="156"/>
    </location>
</feature>
<dbReference type="STRING" id="472175.EL18_00811"/>
<organism evidence="2 3">
    <name type="scientific">Nitratireductor basaltis</name>
    <dbReference type="NCBI Taxonomy" id="472175"/>
    <lineage>
        <taxon>Bacteria</taxon>
        <taxon>Pseudomonadati</taxon>
        <taxon>Pseudomonadota</taxon>
        <taxon>Alphaproteobacteria</taxon>
        <taxon>Hyphomicrobiales</taxon>
        <taxon>Phyllobacteriaceae</taxon>
        <taxon>Nitratireductor</taxon>
    </lineage>
</organism>
<dbReference type="EMBL" id="JMQM01000001">
    <property type="protein sequence ID" value="KFB09792.1"/>
    <property type="molecule type" value="Genomic_DNA"/>
</dbReference>
<dbReference type="eggNOG" id="ENOG5033ZU4">
    <property type="taxonomic scope" value="Bacteria"/>
</dbReference>
<proteinExistence type="predicted"/>
<dbReference type="RefSeq" id="WP_036479992.1">
    <property type="nucleotide sequence ID" value="NZ_JMQM01000001.1"/>
</dbReference>
<comment type="caution">
    <text evidence="2">The sequence shown here is derived from an EMBL/GenBank/DDBJ whole genome shotgun (WGS) entry which is preliminary data.</text>
</comment>